<dbReference type="GO" id="GO:0003677">
    <property type="term" value="F:DNA binding"/>
    <property type="evidence" value="ECO:0007669"/>
    <property type="project" value="UniProtKB-KW"/>
</dbReference>
<feature type="non-terminal residue" evidence="4">
    <location>
        <position position="1"/>
    </location>
</feature>
<dbReference type="GO" id="GO:0006310">
    <property type="term" value="P:DNA recombination"/>
    <property type="evidence" value="ECO:0007669"/>
    <property type="project" value="UniProtKB-KW"/>
</dbReference>
<evidence type="ECO:0000256" key="1">
    <source>
        <dbReference type="ARBA" id="ARBA00023125"/>
    </source>
</evidence>
<dbReference type="SUPFAM" id="SSF56349">
    <property type="entry name" value="DNA breaking-rejoining enzymes"/>
    <property type="match status" value="1"/>
</dbReference>
<reference evidence="4" key="1">
    <citation type="journal article" date="2014" name="Front. Microbiol.">
        <title>High frequency of phylogenetically diverse reductive dehalogenase-homologous genes in deep subseafloor sedimentary metagenomes.</title>
        <authorList>
            <person name="Kawai M."/>
            <person name="Futagami T."/>
            <person name="Toyoda A."/>
            <person name="Takaki Y."/>
            <person name="Nishi S."/>
            <person name="Hori S."/>
            <person name="Arai W."/>
            <person name="Tsubouchi T."/>
            <person name="Morono Y."/>
            <person name="Uchiyama I."/>
            <person name="Ito T."/>
            <person name="Fujiyama A."/>
            <person name="Inagaki F."/>
            <person name="Takami H."/>
        </authorList>
    </citation>
    <scope>NUCLEOTIDE SEQUENCE</scope>
    <source>
        <strain evidence="4">Expedition CK06-06</strain>
    </source>
</reference>
<dbReference type="InterPro" id="IPR013762">
    <property type="entry name" value="Integrase-like_cat_sf"/>
</dbReference>
<dbReference type="Gene3D" id="1.10.443.10">
    <property type="entry name" value="Intergrase catalytic core"/>
    <property type="match status" value="1"/>
</dbReference>
<dbReference type="InterPro" id="IPR050090">
    <property type="entry name" value="Tyrosine_recombinase_XerCD"/>
</dbReference>
<dbReference type="InterPro" id="IPR011010">
    <property type="entry name" value="DNA_brk_join_enz"/>
</dbReference>
<dbReference type="EMBL" id="BARU01018714">
    <property type="protein sequence ID" value="GAH59612.1"/>
    <property type="molecule type" value="Genomic_DNA"/>
</dbReference>
<keyword evidence="1" id="KW-0238">DNA-binding</keyword>
<dbReference type="GO" id="GO:0015074">
    <property type="term" value="P:DNA integration"/>
    <property type="evidence" value="ECO:0007669"/>
    <property type="project" value="InterPro"/>
</dbReference>
<evidence type="ECO:0000256" key="2">
    <source>
        <dbReference type="ARBA" id="ARBA00023172"/>
    </source>
</evidence>
<protein>
    <recommendedName>
        <fullName evidence="3">Tyr recombinase domain-containing protein</fullName>
    </recommendedName>
</protein>
<feature type="domain" description="Tyr recombinase" evidence="3">
    <location>
        <begin position="1"/>
        <end position="177"/>
    </location>
</feature>
<dbReference type="InterPro" id="IPR002104">
    <property type="entry name" value="Integrase_catalytic"/>
</dbReference>
<accession>X1GQZ8</accession>
<dbReference type="PANTHER" id="PTHR30349:SF41">
    <property type="entry name" value="INTEGRASE_RECOMBINASE PROTEIN MJ0367-RELATED"/>
    <property type="match status" value="1"/>
</dbReference>
<sequence length="186" mass="20733">PRKIRNYTIALLMLDAGLRVGEVCGLQIRDLIYNGEPVLALTVRAEISKSKAERTLPLSTRLQDAIRLMISQLPNAGVLPGQRPMFYRGRWHDPDEPTNGEKYSPITTRQVQRIIGQAAQTAFGCSVHPHALRHTFGTRLAKVLPIKGVQDALGHRQLSSTQVYIHPDREDLKNGIAAITEEKPQT</sequence>
<dbReference type="CDD" id="cd00397">
    <property type="entry name" value="DNA_BRE_C"/>
    <property type="match status" value="1"/>
</dbReference>
<keyword evidence="2" id="KW-0233">DNA recombination</keyword>
<dbReference type="AlphaFoldDB" id="X1GQZ8"/>
<dbReference type="PANTHER" id="PTHR30349">
    <property type="entry name" value="PHAGE INTEGRASE-RELATED"/>
    <property type="match status" value="1"/>
</dbReference>
<proteinExistence type="predicted"/>
<name>X1GQZ8_9ZZZZ</name>
<organism evidence="4">
    <name type="scientific">marine sediment metagenome</name>
    <dbReference type="NCBI Taxonomy" id="412755"/>
    <lineage>
        <taxon>unclassified sequences</taxon>
        <taxon>metagenomes</taxon>
        <taxon>ecological metagenomes</taxon>
    </lineage>
</organism>
<evidence type="ECO:0000259" key="3">
    <source>
        <dbReference type="PROSITE" id="PS51898"/>
    </source>
</evidence>
<dbReference type="PROSITE" id="PS51898">
    <property type="entry name" value="TYR_RECOMBINASE"/>
    <property type="match status" value="1"/>
</dbReference>
<dbReference type="Pfam" id="PF00589">
    <property type="entry name" value="Phage_integrase"/>
    <property type="match status" value="1"/>
</dbReference>
<comment type="caution">
    <text evidence="4">The sequence shown here is derived from an EMBL/GenBank/DDBJ whole genome shotgun (WGS) entry which is preliminary data.</text>
</comment>
<gene>
    <name evidence="4" type="ORF">S03H2_30899</name>
</gene>
<evidence type="ECO:0000313" key="4">
    <source>
        <dbReference type="EMBL" id="GAH59612.1"/>
    </source>
</evidence>